<dbReference type="KEGG" id="nmt:NMV_0610"/>
<proteinExistence type="predicted"/>
<sequence>MANRCRLKPYNRRQNNACSNRTHTLPANGLRNLRLLDLRTKVTELKHIGGQSTAAIADLAGEMRRLAKKSKMLLKGLWPFLSSTISAFKINQSLFKHYCKTVQLLNCKHRKKNY</sequence>
<accession>A0A9K2PQ30</accession>
<reference evidence="1 2" key="1">
    <citation type="journal article" date="2009" name="Genome Biol.">
        <title>NeMeSys: a biological resource for narrowing the gap between sequence and function in the human pathogen Neisseria meningitidis.</title>
        <authorList>
            <person name="Rusniok C."/>
            <person name="Vallenet D."/>
            <person name="Floquet S."/>
            <person name="Ewles H."/>
            <person name="Mouze-Soulama C."/>
            <person name="Brown D."/>
            <person name="Lajus A."/>
            <person name="Buchrieser C."/>
            <person name="Medigue C."/>
            <person name="Glaser P."/>
            <person name="Pelicic V."/>
        </authorList>
    </citation>
    <scope>NUCLEOTIDE SEQUENCE [LARGE SCALE GENOMIC DNA]</scope>
    <source>
        <strain evidence="1 2">8013</strain>
    </source>
</reference>
<name>A0A9K2PQ30_NEIM8</name>
<protein>
    <submittedName>
        <fullName evidence="1">Uncharacterized protein</fullName>
    </submittedName>
</protein>
<dbReference type="Proteomes" id="UP000002076">
    <property type="component" value="Chromosome"/>
</dbReference>
<organism evidence="1 2">
    <name type="scientific">Neisseria meningitidis serogroup C (strain 8013)</name>
    <dbReference type="NCBI Taxonomy" id="604162"/>
    <lineage>
        <taxon>Bacteria</taxon>
        <taxon>Pseudomonadati</taxon>
        <taxon>Pseudomonadota</taxon>
        <taxon>Betaproteobacteria</taxon>
        <taxon>Neisseriales</taxon>
        <taxon>Neisseriaceae</taxon>
        <taxon>Neisseria</taxon>
    </lineage>
</organism>
<dbReference type="EMBL" id="FM999788">
    <property type="protein sequence ID" value="CAX49523.1"/>
    <property type="molecule type" value="Genomic_DNA"/>
</dbReference>
<evidence type="ECO:0000313" key="1">
    <source>
        <dbReference type="EMBL" id="CAX49523.1"/>
    </source>
</evidence>
<gene>
    <name evidence="1" type="ordered locus">NMV_0610</name>
</gene>
<evidence type="ECO:0000313" key="2">
    <source>
        <dbReference type="Proteomes" id="UP000002076"/>
    </source>
</evidence>
<dbReference type="AlphaFoldDB" id="A0A9K2PQ30"/>